<proteinExistence type="predicted"/>
<sequence length="303" mass="33726">MTIKIVKMNTTLLNADFYPASILGVSLRRKISVPNLVQPNLSATDPSRQRSLHLPGLLGSLLKPNAEFQYATSRLSVLFSWLLLRVHFSLASPLDRCSSFQPGDTFGDIPVPFIGIPGYTTSGDRHRRKTRSTTTSILKNFPLAIMVLDFASTPAEGHPIDSEEFRLRFMTLLALYDLLPHSISCPPNTPEPLHVKQAINIDSVLRCVEAMSNGEGQQILSALSPMGSSRVDSTGAPSTNRRRGWSIFTIGIMPYIRESIVKNLQKRVHDVNEAIYSRKNTKEIQRLMSCGASHRVDREGEVR</sequence>
<gene>
    <name evidence="1" type="ORF">BDQ12DRAFT_668301</name>
</gene>
<evidence type="ECO:0000313" key="1">
    <source>
        <dbReference type="EMBL" id="TFK35663.1"/>
    </source>
</evidence>
<protein>
    <submittedName>
        <fullName evidence="1">Uncharacterized protein</fullName>
    </submittedName>
</protein>
<dbReference type="AlphaFoldDB" id="A0A5C3LTF1"/>
<reference evidence="1 2" key="1">
    <citation type="journal article" date="2019" name="Nat. Ecol. Evol.">
        <title>Megaphylogeny resolves global patterns of mushroom evolution.</title>
        <authorList>
            <person name="Varga T."/>
            <person name="Krizsan K."/>
            <person name="Foldi C."/>
            <person name="Dima B."/>
            <person name="Sanchez-Garcia M."/>
            <person name="Sanchez-Ramirez S."/>
            <person name="Szollosi G.J."/>
            <person name="Szarkandi J.G."/>
            <person name="Papp V."/>
            <person name="Albert L."/>
            <person name="Andreopoulos W."/>
            <person name="Angelini C."/>
            <person name="Antonin V."/>
            <person name="Barry K.W."/>
            <person name="Bougher N.L."/>
            <person name="Buchanan P."/>
            <person name="Buyck B."/>
            <person name="Bense V."/>
            <person name="Catcheside P."/>
            <person name="Chovatia M."/>
            <person name="Cooper J."/>
            <person name="Damon W."/>
            <person name="Desjardin D."/>
            <person name="Finy P."/>
            <person name="Geml J."/>
            <person name="Haridas S."/>
            <person name="Hughes K."/>
            <person name="Justo A."/>
            <person name="Karasinski D."/>
            <person name="Kautmanova I."/>
            <person name="Kiss B."/>
            <person name="Kocsube S."/>
            <person name="Kotiranta H."/>
            <person name="LaButti K.M."/>
            <person name="Lechner B.E."/>
            <person name="Liimatainen K."/>
            <person name="Lipzen A."/>
            <person name="Lukacs Z."/>
            <person name="Mihaltcheva S."/>
            <person name="Morgado L.N."/>
            <person name="Niskanen T."/>
            <person name="Noordeloos M.E."/>
            <person name="Ohm R.A."/>
            <person name="Ortiz-Santana B."/>
            <person name="Ovrebo C."/>
            <person name="Racz N."/>
            <person name="Riley R."/>
            <person name="Savchenko A."/>
            <person name="Shiryaev A."/>
            <person name="Soop K."/>
            <person name="Spirin V."/>
            <person name="Szebenyi C."/>
            <person name="Tomsovsky M."/>
            <person name="Tulloss R.E."/>
            <person name="Uehling J."/>
            <person name="Grigoriev I.V."/>
            <person name="Vagvolgyi C."/>
            <person name="Papp T."/>
            <person name="Martin F.M."/>
            <person name="Miettinen O."/>
            <person name="Hibbett D.S."/>
            <person name="Nagy L.G."/>
        </authorList>
    </citation>
    <scope>NUCLEOTIDE SEQUENCE [LARGE SCALE GENOMIC DNA]</scope>
    <source>
        <strain evidence="1 2">CBS 166.37</strain>
    </source>
</reference>
<organism evidence="1 2">
    <name type="scientific">Crucibulum laeve</name>
    <dbReference type="NCBI Taxonomy" id="68775"/>
    <lineage>
        <taxon>Eukaryota</taxon>
        <taxon>Fungi</taxon>
        <taxon>Dikarya</taxon>
        <taxon>Basidiomycota</taxon>
        <taxon>Agaricomycotina</taxon>
        <taxon>Agaricomycetes</taxon>
        <taxon>Agaricomycetidae</taxon>
        <taxon>Agaricales</taxon>
        <taxon>Agaricineae</taxon>
        <taxon>Nidulariaceae</taxon>
        <taxon>Crucibulum</taxon>
    </lineage>
</organism>
<dbReference type="EMBL" id="ML213619">
    <property type="protein sequence ID" value="TFK35663.1"/>
    <property type="molecule type" value="Genomic_DNA"/>
</dbReference>
<keyword evidence="2" id="KW-1185">Reference proteome</keyword>
<accession>A0A5C3LTF1</accession>
<dbReference type="Proteomes" id="UP000308652">
    <property type="component" value="Unassembled WGS sequence"/>
</dbReference>
<dbReference type="OrthoDB" id="3025094at2759"/>
<name>A0A5C3LTF1_9AGAR</name>
<evidence type="ECO:0000313" key="2">
    <source>
        <dbReference type="Proteomes" id="UP000308652"/>
    </source>
</evidence>